<organism evidence="2 3">
    <name type="scientific">Toxocara canis</name>
    <name type="common">Canine roundworm</name>
    <dbReference type="NCBI Taxonomy" id="6265"/>
    <lineage>
        <taxon>Eukaryota</taxon>
        <taxon>Metazoa</taxon>
        <taxon>Ecdysozoa</taxon>
        <taxon>Nematoda</taxon>
        <taxon>Chromadorea</taxon>
        <taxon>Rhabditida</taxon>
        <taxon>Spirurina</taxon>
        <taxon>Ascaridomorpha</taxon>
        <taxon>Ascaridoidea</taxon>
        <taxon>Toxocaridae</taxon>
        <taxon>Toxocara</taxon>
    </lineage>
</organism>
<reference evidence="1 2" key="2">
    <citation type="submission" date="2018-11" db="EMBL/GenBank/DDBJ databases">
        <authorList>
            <consortium name="Pathogen Informatics"/>
        </authorList>
    </citation>
    <scope>NUCLEOTIDE SEQUENCE [LARGE SCALE GENOMIC DNA]</scope>
</reference>
<dbReference type="AlphaFoldDB" id="A0A183UYK1"/>
<evidence type="ECO:0000313" key="1">
    <source>
        <dbReference type="EMBL" id="VDM44892.1"/>
    </source>
</evidence>
<gene>
    <name evidence="1" type="ORF">TCNE_LOCUS13571</name>
</gene>
<reference evidence="3" key="1">
    <citation type="submission" date="2016-06" db="UniProtKB">
        <authorList>
            <consortium name="WormBaseParasite"/>
        </authorList>
    </citation>
    <scope>IDENTIFICATION</scope>
</reference>
<protein>
    <submittedName>
        <fullName evidence="3">RNase H domain-containing protein</fullName>
    </submittedName>
</protein>
<proteinExistence type="predicted"/>
<evidence type="ECO:0000313" key="3">
    <source>
        <dbReference type="WBParaSite" id="TCNE_0001357101-mRNA-1"/>
    </source>
</evidence>
<dbReference type="WBParaSite" id="TCNE_0001357101-mRNA-1">
    <property type="protein sequence ID" value="TCNE_0001357101-mRNA-1"/>
    <property type="gene ID" value="TCNE_0001357101"/>
</dbReference>
<dbReference type="Proteomes" id="UP000050794">
    <property type="component" value="Unassembled WGS sequence"/>
</dbReference>
<accession>A0A183UYK1</accession>
<evidence type="ECO:0000313" key="2">
    <source>
        <dbReference type="Proteomes" id="UP000050794"/>
    </source>
</evidence>
<keyword evidence="2" id="KW-1185">Reference proteome</keyword>
<name>A0A183UYK1_TOXCA</name>
<dbReference type="EMBL" id="UYWY01021788">
    <property type="protein sequence ID" value="VDM44892.1"/>
    <property type="molecule type" value="Genomic_DNA"/>
</dbReference>
<sequence>MKQKKKLKFAQLVLLERKVDGGRVQWMKQQHKSLALKSLRAPSGKTLQGFAGRFYSVGEEFDKNLAISPQNLTVNIAHRHLVLRVLSTSTRAHNLETCISSTTTWSYLCDRSLLTTTKIIKLIIGNAIDLDGIETAYVKTSRGSVITIVFIKNRNDVLNHRTKDVVCVFSPTFLVTNIFEQVVLFSQPNGSDLGCCLQPEGLNLSIGTAPTIAEAAQHLSNLCGMVLIALFNSDWRLLFRRDPAAKTCFLDRFLTISPCQYFSYERAPEVDVPSV</sequence>